<dbReference type="OrthoDB" id="9803101at2"/>
<organism evidence="2 3">
    <name type="scientific">Paenibacillus montanisoli</name>
    <dbReference type="NCBI Taxonomy" id="2081970"/>
    <lineage>
        <taxon>Bacteria</taxon>
        <taxon>Bacillati</taxon>
        <taxon>Bacillota</taxon>
        <taxon>Bacilli</taxon>
        <taxon>Bacillales</taxon>
        <taxon>Paenibacillaceae</taxon>
        <taxon>Paenibacillus</taxon>
    </lineage>
</organism>
<dbReference type="InterPro" id="IPR035959">
    <property type="entry name" value="RutC-like_sf"/>
</dbReference>
<comment type="similarity">
    <text evidence="1">Belongs to the RutC family.</text>
</comment>
<dbReference type="CDD" id="cd00448">
    <property type="entry name" value="YjgF_YER057c_UK114_family"/>
    <property type="match status" value="1"/>
</dbReference>
<sequence length="132" mass="14381">MSIAIWSDKAPQFPLPFSHAVIAGDLVYVSGQVGVFPHNRELAGPTIEEQTRQAFANIEIILKEAGLTLEHIVKMDVHLSKADDLPAYNRVYAELMTKPYPARTTVVSGIGDYLIEIDAVAYSPSPRSGSKG</sequence>
<dbReference type="Pfam" id="PF01042">
    <property type="entry name" value="Ribonuc_L-PSP"/>
    <property type="match status" value="1"/>
</dbReference>
<evidence type="ECO:0000313" key="3">
    <source>
        <dbReference type="Proteomes" id="UP000249260"/>
    </source>
</evidence>
<comment type="caution">
    <text evidence="2">The sequence shown here is derived from an EMBL/GenBank/DDBJ whole genome shotgun (WGS) entry which is preliminary data.</text>
</comment>
<dbReference type="SUPFAM" id="SSF55298">
    <property type="entry name" value="YjgF-like"/>
    <property type="match status" value="1"/>
</dbReference>
<dbReference type="Proteomes" id="UP000249260">
    <property type="component" value="Unassembled WGS sequence"/>
</dbReference>
<dbReference type="PANTHER" id="PTHR11803">
    <property type="entry name" value="2-IMINOBUTANOATE/2-IMINOPROPANOATE DEAMINASE RIDA"/>
    <property type="match status" value="1"/>
</dbReference>
<accession>A0A328TZI6</accession>
<keyword evidence="3" id="KW-1185">Reference proteome</keyword>
<gene>
    <name evidence="2" type="ORF">DL346_17595</name>
</gene>
<dbReference type="InterPro" id="IPR006175">
    <property type="entry name" value="YjgF/YER057c/UK114"/>
</dbReference>
<dbReference type="EMBL" id="QLUW01000003">
    <property type="protein sequence ID" value="RAP75192.1"/>
    <property type="molecule type" value="Genomic_DNA"/>
</dbReference>
<evidence type="ECO:0000256" key="1">
    <source>
        <dbReference type="ARBA" id="ARBA00010552"/>
    </source>
</evidence>
<dbReference type="Gene3D" id="3.30.1330.40">
    <property type="entry name" value="RutC-like"/>
    <property type="match status" value="1"/>
</dbReference>
<dbReference type="AlphaFoldDB" id="A0A328TZI6"/>
<protein>
    <submittedName>
        <fullName evidence="2">RidA family protein</fullName>
    </submittedName>
</protein>
<reference evidence="2 3" key="1">
    <citation type="submission" date="2018-06" db="EMBL/GenBank/DDBJ databases">
        <title>Paenibacillus montanisoli sp. nov., isolated from mountain area soil.</title>
        <authorList>
            <person name="Wu M."/>
        </authorList>
    </citation>
    <scope>NUCLEOTIDE SEQUENCE [LARGE SCALE GENOMIC DNA]</scope>
    <source>
        <strain evidence="2 3">RA17</strain>
    </source>
</reference>
<proteinExistence type="inferred from homology"/>
<dbReference type="RefSeq" id="WP_112883456.1">
    <property type="nucleotide sequence ID" value="NZ_QLUW01000003.1"/>
</dbReference>
<dbReference type="GO" id="GO:0019239">
    <property type="term" value="F:deaminase activity"/>
    <property type="evidence" value="ECO:0007669"/>
    <property type="project" value="TreeGrafter"/>
</dbReference>
<evidence type="ECO:0000313" key="2">
    <source>
        <dbReference type="EMBL" id="RAP75192.1"/>
    </source>
</evidence>
<dbReference type="PANTHER" id="PTHR11803:SF58">
    <property type="entry name" value="PROTEIN HMF1-RELATED"/>
    <property type="match status" value="1"/>
</dbReference>
<name>A0A328TZI6_9BACL</name>
<dbReference type="GO" id="GO:0005829">
    <property type="term" value="C:cytosol"/>
    <property type="evidence" value="ECO:0007669"/>
    <property type="project" value="TreeGrafter"/>
</dbReference>